<dbReference type="SUPFAM" id="SSF47384">
    <property type="entry name" value="Homodimeric domain of signal transducing histidine kinase"/>
    <property type="match status" value="1"/>
</dbReference>
<dbReference type="InterPro" id="IPR003661">
    <property type="entry name" value="HisK_dim/P_dom"/>
</dbReference>
<dbReference type="GO" id="GO:0000155">
    <property type="term" value="F:phosphorelay sensor kinase activity"/>
    <property type="evidence" value="ECO:0007669"/>
    <property type="project" value="InterPro"/>
</dbReference>
<dbReference type="InterPro" id="IPR001789">
    <property type="entry name" value="Sig_transdc_resp-reg_receiver"/>
</dbReference>
<keyword evidence="3 9" id="KW-0597">Phosphoprotein</keyword>
<dbReference type="EMBL" id="CP016616">
    <property type="protein sequence ID" value="ANY78602.1"/>
    <property type="molecule type" value="Genomic_DNA"/>
</dbReference>
<dbReference type="RefSeq" id="WP_099509602.1">
    <property type="nucleotide sequence ID" value="NZ_CP016616.1"/>
</dbReference>
<dbReference type="InterPro" id="IPR005467">
    <property type="entry name" value="His_kinase_dom"/>
</dbReference>
<feature type="domain" description="Histidine kinase" evidence="11">
    <location>
        <begin position="351"/>
        <end position="572"/>
    </location>
</feature>
<dbReference type="InterPro" id="IPR003594">
    <property type="entry name" value="HATPase_dom"/>
</dbReference>
<name>A0A1B2EFG6_9HYPH</name>
<dbReference type="GO" id="GO:0005524">
    <property type="term" value="F:ATP binding"/>
    <property type="evidence" value="ECO:0007669"/>
    <property type="project" value="UniProtKB-KW"/>
</dbReference>
<keyword evidence="6 13" id="KW-0418">Kinase</keyword>
<dbReference type="Pfam" id="PF02518">
    <property type="entry name" value="HATPase_c"/>
    <property type="match status" value="1"/>
</dbReference>
<keyword evidence="8" id="KW-0902">Two-component regulatory system</keyword>
<dbReference type="AlphaFoldDB" id="A0A1B2EFG6"/>
<dbReference type="KEGG" id="moc:BB934_10520"/>
<evidence type="ECO:0000256" key="5">
    <source>
        <dbReference type="ARBA" id="ARBA00022741"/>
    </source>
</evidence>
<dbReference type="SUPFAM" id="SSF55874">
    <property type="entry name" value="ATPase domain of HSP90 chaperone/DNA topoisomerase II/histidine kinase"/>
    <property type="match status" value="1"/>
</dbReference>
<feature type="coiled-coil region" evidence="10">
    <location>
        <begin position="293"/>
        <end position="342"/>
    </location>
</feature>
<evidence type="ECO:0000256" key="10">
    <source>
        <dbReference type="SAM" id="Coils"/>
    </source>
</evidence>
<dbReference type="Gene3D" id="3.40.50.2300">
    <property type="match status" value="2"/>
</dbReference>
<feature type="domain" description="Response regulatory" evidence="12">
    <location>
        <begin position="153"/>
        <end position="279"/>
    </location>
</feature>
<protein>
    <recommendedName>
        <fullName evidence="2">histidine kinase</fullName>
        <ecNumber evidence="2">2.7.13.3</ecNumber>
    </recommendedName>
</protein>
<comment type="caution">
    <text evidence="9">Lacks conserved residue(s) required for the propagation of feature annotation.</text>
</comment>
<dbReference type="Gene3D" id="1.10.287.130">
    <property type="match status" value="1"/>
</dbReference>
<evidence type="ECO:0000256" key="8">
    <source>
        <dbReference type="ARBA" id="ARBA00023012"/>
    </source>
</evidence>
<accession>A0A1B2EFG6</accession>
<evidence type="ECO:0000256" key="1">
    <source>
        <dbReference type="ARBA" id="ARBA00000085"/>
    </source>
</evidence>
<evidence type="ECO:0000256" key="6">
    <source>
        <dbReference type="ARBA" id="ARBA00022777"/>
    </source>
</evidence>
<dbReference type="PANTHER" id="PTHR43065:SF10">
    <property type="entry name" value="PEROXIDE STRESS-ACTIVATED HISTIDINE KINASE MAK3"/>
    <property type="match status" value="1"/>
</dbReference>
<evidence type="ECO:0000259" key="11">
    <source>
        <dbReference type="PROSITE" id="PS50109"/>
    </source>
</evidence>
<dbReference type="InterPro" id="IPR004358">
    <property type="entry name" value="Sig_transdc_His_kin-like_C"/>
</dbReference>
<dbReference type="PROSITE" id="PS50109">
    <property type="entry name" value="HIS_KIN"/>
    <property type="match status" value="1"/>
</dbReference>
<feature type="modified residue" description="4-aspartylphosphate" evidence="9">
    <location>
        <position position="60"/>
    </location>
</feature>
<dbReference type="SMART" id="SM00387">
    <property type="entry name" value="HATPase_c"/>
    <property type="match status" value="1"/>
</dbReference>
<evidence type="ECO:0000256" key="7">
    <source>
        <dbReference type="ARBA" id="ARBA00022840"/>
    </source>
</evidence>
<gene>
    <name evidence="13" type="ORF">BB934_10520</name>
</gene>
<sequence length="574" mass="62507">MSAAPVAQTAGILLVEDSETQALQLRHMLETNGFHVSWRSTAEAALDSLNEKLPDLVIADYHLPGMNGDELTRQMRLNVRTRALPVIMLTEARERAVERQGLESGADAYISKSAEQELIILRIKALLRRRSSPIGDAREERQSPSFGAFRRACIIVVDDSPTRSTYLQNMLTHEGYAVTGAQNTSEALRLVRAPNSTWDCVLVNLLSPSFDGIELCRQLNLYRGLAPLPGTDAPTFAIVGLGNEEGGDMLARAFAAGVDDIVPSTIEPDVMRVRIRALVRRKLMQDENWRIEAELRERELALARARAEAASAEALANANRELEEANDLLKGTQAQLVQAAKMASLGELVAGIAHEINNPLAFIQAHQGTVDRLLGEIAAKLPAEAGLERQVQKSRDRVAAMKLGLARIQELVLNLRRFSRLDEGDFQTVNVPESIETVLALLGHKLGTRIDVRRRYNAVPDLYCSPALLNQVVMNIVGNAADAIKGTGGIDIETESNKTTYTIRISDTGPGIPPELRERIFEPFFTTKPVGSGTGLGLAIAYSVVQAHKGSITVEAGSQGGASFIITIPRQIVA</sequence>
<evidence type="ECO:0000256" key="2">
    <source>
        <dbReference type="ARBA" id="ARBA00012438"/>
    </source>
</evidence>
<keyword evidence="7" id="KW-0067">ATP-binding</keyword>
<dbReference type="SMART" id="SM00448">
    <property type="entry name" value="REC"/>
    <property type="match status" value="2"/>
</dbReference>
<dbReference type="InterPro" id="IPR036097">
    <property type="entry name" value="HisK_dim/P_sf"/>
</dbReference>
<dbReference type="PRINTS" id="PR00344">
    <property type="entry name" value="BCTRLSENSOR"/>
</dbReference>
<proteinExistence type="predicted"/>
<dbReference type="SMART" id="SM00388">
    <property type="entry name" value="HisKA"/>
    <property type="match status" value="1"/>
</dbReference>
<evidence type="ECO:0000256" key="9">
    <source>
        <dbReference type="PROSITE-ProRule" id="PRU00169"/>
    </source>
</evidence>
<dbReference type="CDD" id="cd00082">
    <property type="entry name" value="HisKA"/>
    <property type="match status" value="1"/>
</dbReference>
<keyword evidence="10" id="KW-0175">Coiled coil</keyword>
<dbReference type="OrthoDB" id="226486at2"/>
<dbReference type="EC" id="2.7.13.3" evidence="2"/>
<organism evidence="13">
    <name type="scientific">Microvirga ossetica</name>
    <dbReference type="NCBI Taxonomy" id="1882682"/>
    <lineage>
        <taxon>Bacteria</taxon>
        <taxon>Pseudomonadati</taxon>
        <taxon>Pseudomonadota</taxon>
        <taxon>Alphaproteobacteria</taxon>
        <taxon>Hyphomicrobiales</taxon>
        <taxon>Methylobacteriaceae</taxon>
        <taxon>Microvirga</taxon>
    </lineage>
</organism>
<keyword evidence="5" id="KW-0547">Nucleotide-binding</keyword>
<reference evidence="13" key="1">
    <citation type="submission" date="2016-07" db="EMBL/GenBank/DDBJ databases">
        <title>Microvirga ossetica sp. nov. a new species of rhizobia isolated from root nodules of the legume species Vicia alpestris Steven originated from North Ossetia region in the Caucasus.</title>
        <authorList>
            <person name="Safronova V.I."/>
            <person name="Kuznetsova I.G."/>
            <person name="Sazanova A.L."/>
            <person name="Belimov A."/>
            <person name="Andronov E."/>
            <person name="Osledkin Y.S."/>
            <person name="Onishchuk O.P."/>
            <person name="Kurchak O.N."/>
            <person name="Shaposhnikov A.I."/>
            <person name="Willems A."/>
            <person name="Tikhonovich I.A."/>
        </authorList>
    </citation>
    <scope>NUCLEOTIDE SEQUENCE [LARGE SCALE GENOMIC DNA]</scope>
    <source>
        <strain evidence="13">V5/3M</strain>
    </source>
</reference>
<feature type="domain" description="Response regulatory" evidence="12">
    <location>
        <begin position="11"/>
        <end position="127"/>
    </location>
</feature>
<dbReference type="InterPro" id="IPR011006">
    <property type="entry name" value="CheY-like_superfamily"/>
</dbReference>
<dbReference type="Gene3D" id="3.30.565.10">
    <property type="entry name" value="Histidine kinase-like ATPase, C-terminal domain"/>
    <property type="match status" value="1"/>
</dbReference>
<evidence type="ECO:0000313" key="13">
    <source>
        <dbReference type="EMBL" id="ANY78602.1"/>
    </source>
</evidence>
<dbReference type="InterPro" id="IPR036890">
    <property type="entry name" value="HATPase_C_sf"/>
</dbReference>
<dbReference type="Pfam" id="PF00072">
    <property type="entry name" value="Response_reg"/>
    <property type="match status" value="2"/>
</dbReference>
<evidence type="ECO:0000256" key="3">
    <source>
        <dbReference type="ARBA" id="ARBA00022553"/>
    </source>
</evidence>
<evidence type="ECO:0000256" key="4">
    <source>
        <dbReference type="ARBA" id="ARBA00022679"/>
    </source>
</evidence>
<comment type="catalytic activity">
    <reaction evidence="1">
        <text>ATP + protein L-histidine = ADP + protein N-phospho-L-histidine.</text>
        <dbReference type="EC" id="2.7.13.3"/>
    </reaction>
</comment>
<dbReference type="PROSITE" id="PS50110">
    <property type="entry name" value="RESPONSE_REGULATORY"/>
    <property type="match status" value="2"/>
</dbReference>
<evidence type="ECO:0000259" key="12">
    <source>
        <dbReference type="PROSITE" id="PS50110"/>
    </source>
</evidence>
<dbReference type="PANTHER" id="PTHR43065">
    <property type="entry name" value="SENSOR HISTIDINE KINASE"/>
    <property type="match status" value="1"/>
</dbReference>
<dbReference type="SUPFAM" id="SSF52172">
    <property type="entry name" value="CheY-like"/>
    <property type="match status" value="2"/>
</dbReference>
<keyword evidence="4" id="KW-0808">Transferase</keyword>